<feature type="compositionally biased region" description="Polar residues" evidence="1">
    <location>
        <begin position="311"/>
        <end position="322"/>
    </location>
</feature>
<gene>
    <name evidence="2" type="ORF">DTER00134_LOCUS2457</name>
</gene>
<feature type="region of interest" description="Disordered" evidence="1">
    <location>
        <begin position="311"/>
        <end position="334"/>
    </location>
</feature>
<feature type="region of interest" description="Disordered" evidence="1">
    <location>
        <begin position="365"/>
        <end position="441"/>
    </location>
</feature>
<feature type="compositionally biased region" description="Polar residues" evidence="1">
    <location>
        <begin position="417"/>
        <end position="426"/>
    </location>
</feature>
<protein>
    <submittedName>
        <fullName evidence="2">Uncharacterized protein</fullName>
    </submittedName>
</protein>
<sequence length="578" mass="61642">MQQQLQQQKQQQQQLGLPAEVESLRLKLQSLQHELRQLTLIAGPNSLAHPASGQQQAGGSHPLPESTGTQPILGAPVSEHSEMIQAAIEQLDKRVQAGLCQLEDKAREATSLLQKLACTAAERAGEDLRTQARGSGGQPQPAAGEAHEQEAPERAASATSLQLQQLNADAADFVQQLTDQAAAAQRRAAEPEEQSSASGKHPGQGAGQDTSVLVGREGFCQLARLVSSMGAAIQEADERLSRLEPSHKALQGTVANLRLTTLDTVVSLMDRPSFKSDGPFALQADVIELRGRLNRLDWKVSRQQQVPFLRTPSLSTSTSGNQAALGGGQSMSAEMACASPPPLLKPAMSMNDVRTSLPGAVVPYAQKSSTRQAPQKEPGPLQRRISMMDGEGSKSTPINVRVHGSSSGGSSSEGIHASNTPPNLSLSKGHRGYAQQQAFHRAQTDQGLEIVSEVPRETALKWTLLKENAEKQAQQESGLQKRKSSGGVRFSGAGAGAEPRRQRQSHIGGDPYSGSTFAGSFSRRRRPSHIEEELTESRRGSVFGSRRASLEDEAETDSASAAPTVFASPWAAAHVRTS</sequence>
<accession>A0A7S3QMG3</accession>
<feature type="region of interest" description="Disordered" evidence="1">
    <location>
        <begin position="45"/>
        <end position="75"/>
    </location>
</feature>
<reference evidence="2" key="1">
    <citation type="submission" date="2021-01" db="EMBL/GenBank/DDBJ databases">
        <authorList>
            <person name="Corre E."/>
            <person name="Pelletier E."/>
            <person name="Niang G."/>
            <person name="Scheremetjew M."/>
            <person name="Finn R."/>
            <person name="Kale V."/>
            <person name="Holt S."/>
            <person name="Cochrane G."/>
            <person name="Meng A."/>
            <person name="Brown T."/>
            <person name="Cohen L."/>
        </authorList>
    </citation>
    <scope>NUCLEOTIDE SEQUENCE</scope>
    <source>
        <strain evidence="2">CCMP1320</strain>
    </source>
</reference>
<name>A0A7S3QMG3_DUNTE</name>
<organism evidence="2">
    <name type="scientific">Dunaliella tertiolecta</name>
    <name type="common">Green alga</name>
    <dbReference type="NCBI Taxonomy" id="3047"/>
    <lineage>
        <taxon>Eukaryota</taxon>
        <taxon>Viridiplantae</taxon>
        <taxon>Chlorophyta</taxon>
        <taxon>core chlorophytes</taxon>
        <taxon>Chlorophyceae</taxon>
        <taxon>CS clade</taxon>
        <taxon>Chlamydomonadales</taxon>
        <taxon>Dunaliellaceae</taxon>
        <taxon>Dunaliella</taxon>
    </lineage>
</organism>
<evidence type="ECO:0000256" key="1">
    <source>
        <dbReference type="SAM" id="MobiDB-lite"/>
    </source>
</evidence>
<feature type="region of interest" description="Disordered" evidence="1">
    <location>
        <begin position="179"/>
        <end position="210"/>
    </location>
</feature>
<dbReference type="AlphaFoldDB" id="A0A7S3QMG3"/>
<feature type="region of interest" description="Disordered" evidence="1">
    <location>
        <begin position="472"/>
        <end position="578"/>
    </location>
</feature>
<dbReference type="EMBL" id="HBIP01004965">
    <property type="protein sequence ID" value="CAE0487411.1"/>
    <property type="molecule type" value="Transcribed_RNA"/>
</dbReference>
<feature type="region of interest" description="Disordered" evidence="1">
    <location>
        <begin position="129"/>
        <end position="158"/>
    </location>
</feature>
<feature type="compositionally biased region" description="Basic and acidic residues" evidence="1">
    <location>
        <begin position="528"/>
        <end position="539"/>
    </location>
</feature>
<proteinExistence type="predicted"/>
<evidence type="ECO:0000313" key="2">
    <source>
        <dbReference type="EMBL" id="CAE0487411.1"/>
    </source>
</evidence>